<dbReference type="GO" id="GO:0046872">
    <property type="term" value="F:metal ion binding"/>
    <property type="evidence" value="ECO:0007669"/>
    <property type="project" value="UniProtKB-KW"/>
</dbReference>
<dbReference type="PANTHER" id="PTHR11538:SF41">
    <property type="entry name" value="PHENYLALANINE--TRNA LIGASE, MITOCHONDRIAL"/>
    <property type="match status" value="1"/>
</dbReference>
<evidence type="ECO:0000313" key="14">
    <source>
        <dbReference type="Proteomes" id="UP000034498"/>
    </source>
</evidence>
<keyword evidence="4 13" id="KW-0436">Ligase</keyword>
<gene>
    <name evidence="13" type="ORF">US94_C0001G0041</name>
</gene>
<dbReference type="PROSITE" id="PS50862">
    <property type="entry name" value="AA_TRNA_LIGASE_II"/>
    <property type="match status" value="1"/>
</dbReference>
<evidence type="ECO:0000256" key="1">
    <source>
        <dbReference type="ARBA" id="ARBA00004496"/>
    </source>
</evidence>
<dbReference type="SUPFAM" id="SSF55681">
    <property type="entry name" value="Class II aaRS and biotin synthetases"/>
    <property type="match status" value="1"/>
</dbReference>
<reference evidence="13 14" key="1">
    <citation type="journal article" date="2015" name="Nature">
        <title>rRNA introns, odd ribosomes, and small enigmatic genomes across a large radiation of phyla.</title>
        <authorList>
            <person name="Brown C.T."/>
            <person name="Hug L.A."/>
            <person name="Thomas B.C."/>
            <person name="Sharon I."/>
            <person name="Castelle C.J."/>
            <person name="Singh A."/>
            <person name="Wilkins M.J."/>
            <person name="Williams K.H."/>
            <person name="Banfield J.F."/>
        </authorList>
    </citation>
    <scope>NUCLEOTIDE SEQUENCE [LARGE SCALE GENOMIC DNA]</scope>
</reference>
<dbReference type="EMBL" id="LBUX01000001">
    <property type="protein sequence ID" value="KKQ74640.1"/>
    <property type="molecule type" value="Genomic_DNA"/>
</dbReference>
<dbReference type="Proteomes" id="UP000034498">
    <property type="component" value="Unassembled WGS sequence"/>
</dbReference>
<dbReference type="Pfam" id="PF01409">
    <property type="entry name" value="tRNA-synt_2d"/>
    <property type="match status" value="1"/>
</dbReference>
<dbReference type="InterPro" id="IPR002319">
    <property type="entry name" value="Phenylalanyl-tRNA_Synthase"/>
</dbReference>
<protein>
    <recommendedName>
        <fullName evidence="2">phenylalanine--tRNA ligase</fullName>
        <ecNumber evidence="2">6.1.1.20</ecNumber>
    </recommendedName>
</protein>
<keyword evidence="5" id="KW-0479">Metal-binding</keyword>
<evidence type="ECO:0000256" key="3">
    <source>
        <dbReference type="ARBA" id="ARBA00022490"/>
    </source>
</evidence>
<comment type="catalytic activity">
    <reaction evidence="11">
        <text>tRNA(Phe) + L-phenylalanine + ATP = L-phenylalanyl-tRNA(Phe) + AMP + diphosphate + H(+)</text>
        <dbReference type="Rhea" id="RHEA:19413"/>
        <dbReference type="Rhea" id="RHEA-COMP:9668"/>
        <dbReference type="Rhea" id="RHEA-COMP:9699"/>
        <dbReference type="ChEBI" id="CHEBI:15378"/>
        <dbReference type="ChEBI" id="CHEBI:30616"/>
        <dbReference type="ChEBI" id="CHEBI:33019"/>
        <dbReference type="ChEBI" id="CHEBI:58095"/>
        <dbReference type="ChEBI" id="CHEBI:78442"/>
        <dbReference type="ChEBI" id="CHEBI:78531"/>
        <dbReference type="ChEBI" id="CHEBI:456215"/>
        <dbReference type="EC" id="6.1.1.20"/>
    </reaction>
</comment>
<dbReference type="EC" id="6.1.1.20" evidence="2"/>
<dbReference type="GO" id="GO:0005737">
    <property type="term" value="C:cytoplasm"/>
    <property type="evidence" value="ECO:0007669"/>
    <property type="project" value="UniProtKB-SubCell"/>
</dbReference>
<dbReference type="GO" id="GO:0004826">
    <property type="term" value="F:phenylalanine-tRNA ligase activity"/>
    <property type="evidence" value="ECO:0007669"/>
    <property type="project" value="UniProtKB-EC"/>
</dbReference>
<keyword evidence="7" id="KW-0067">ATP-binding</keyword>
<keyword evidence="8" id="KW-0460">Magnesium</keyword>
<evidence type="ECO:0000256" key="5">
    <source>
        <dbReference type="ARBA" id="ARBA00022723"/>
    </source>
</evidence>
<dbReference type="PANTHER" id="PTHR11538">
    <property type="entry name" value="PHENYLALANYL-TRNA SYNTHETASE"/>
    <property type="match status" value="1"/>
</dbReference>
<dbReference type="CDD" id="cd00496">
    <property type="entry name" value="PheRS_alpha_core"/>
    <property type="match status" value="1"/>
</dbReference>
<keyword evidence="10" id="KW-0030">Aminoacyl-tRNA synthetase</keyword>
<dbReference type="GO" id="GO:0000049">
    <property type="term" value="F:tRNA binding"/>
    <property type="evidence" value="ECO:0007669"/>
    <property type="project" value="InterPro"/>
</dbReference>
<dbReference type="Gene3D" id="3.30.930.10">
    <property type="entry name" value="Bira Bifunctional Protein, Domain 2"/>
    <property type="match status" value="1"/>
</dbReference>
<accession>A0A0G0KGP5</accession>
<evidence type="ECO:0000256" key="6">
    <source>
        <dbReference type="ARBA" id="ARBA00022741"/>
    </source>
</evidence>
<dbReference type="GO" id="GO:0005524">
    <property type="term" value="F:ATP binding"/>
    <property type="evidence" value="ECO:0007669"/>
    <property type="project" value="UniProtKB-KW"/>
</dbReference>
<dbReference type="InterPro" id="IPR006195">
    <property type="entry name" value="aa-tRNA-synth_II"/>
</dbReference>
<dbReference type="NCBIfam" id="TIGR00468">
    <property type="entry name" value="pheS"/>
    <property type="match status" value="1"/>
</dbReference>
<evidence type="ECO:0000256" key="10">
    <source>
        <dbReference type="ARBA" id="ARBA00023146"/>
    </source>
</evidence>
<dbReference type="InterPro" id="IPR045864">
    <property type="entry name" value="aa-tRNA-synth_II/BPL/LPL"/>
</dbReference>
<dbReference type="InterPro" id="IPR004529">
    <property type="entry name" value="Phe-tRNA-synth_IIc_asu"/>
</dbReference>
<evidence type="ECO:0000256" key="9">
    <source>
        <dbReference type="ARBA" id="ARBA00022917"/>
    </source>
</evidence>
<evidence type="ECO:0000313" key="13">
    <source>
        <dbReference type="EMBL" id="KKQ74640.1"/>
    </source>
</evidence>
<comment type="caution">
    <text evidence="13">The sequence shown here is derived from an EMBL/GenBank/DDBJ whole genome shotgun (WGS) entry which is preliminary data.</text>
</comment>
<comment type="subcellular location">
    <subcellularLocation>
        <location evidence="1">Cytoplasm</location>
    </subcellularLocation>
</comment>
<dbReference type="STRING" id="1618336.US94_C0001G0041"/>
<keyword evidence="6" id="KW-0547">Nucleotide-binding</keyword>
<dbReference type="AlphaFoldDB" id="A0A0G0KGP5"/>
<keyword evidence="9" id="KW-0648">Protein biosynthesis</keyword>
<evidence type="ECO:0000256" key="11">
    <source>
        <dbReference type="ARBA" id="ARBA00049255"/>
    </source>
</evidence>
<evidence type="ECO:0000256" key="4">
    <source>
        <dbReference type="ARBA" id="ARBA00022598"/>
    </source>
</evidence>
<evidence type="ECO:0000256" key="7">
    <source>
        <dbReference type="ARBA" id="ARBA00022840"/>
    </source>
</evidence>
<feature type="domain" description="Aminoacyl-transfer RNA synthetases class-II family profile" evidence="12">
    <location>
        <begin position="85"/>
        <end position="206"/>
    </location>
</feature>
<evidence type="ECO:0000259" key="12">
    <source>
        <dbReference type="PROSITE" id="PS50862"/>
    </source>
</evidence>
<organism evidence="13 14">
    <name type="scientific">Berkelbacteria bacterium GW2011_GWB1_38_5</name>
    <dbReference type="NCBI Taxonomy" id="1618336"/>
    <lineage>
        <taxon>Bacteria</taxon>
        <taxon>Candidatus Berkelbacteria</taxon>
    </lineage>
</organism>
<sequence>MKGHLHPLTQFMRQTLKYFTDRGFSIAEGDQIDSEWWNFDALNVPATHPSRDVQDTFWLKDKRLLRTQTTTTEAHLIGDNNLKPPFRLVVPGRCFRHEATDATHDYNFYQLDGIAVDKNIGMDYLIGILDGYMKSLFGNDIQIRFRPHLFPFVEPGLEVDVKMPNGKWREMLGAGMAHPVVLKNIGINPEKWQGIMWGPGVDRYMMYKFGLDDIRVSNSGDLRFLKQF</sequence>
<keyword evidence="3" id="KW-0963">Cytoplasm</keyword>
<evidence type="ECO:0000256" key="2">
    <source>
        <dbReference type="ARBA" id="ARBA00012814"/>
    </source>
</evidence>
<evidence type="ECO:0000256" key="8">
    <source>
        <dbReference type="ARBA" id="ARBA00022842"/>
    </source>
</evidence>
<name>A0A0G0KGP5_9BACT</name>
<dbReference type="GO" id="GO:0006432">
    <property type="term" value="P:phenylalanyl-tRNA aminoacylation"/>
    <property type="evidence" value="ECO:0007669"/>
    <property type="project" value="InterPro"/>
</dbReference>
<proteinExistence type="predicted"/>